<dbReference type="EMBL" id="NAJO01000069">
    <property type="protein sequence ID" value="OQN96237.1"/>
    <property type="molecule type" value="Genomic_DNA"/>
</dbReference>
<comment type="caution">
    <text evidence="1">The sequence shown here is derived from an EMBL/GenBank/DDBJ whole genome shotgun (WGS) entry which is preliminary data.</text>
</comment>
<evidence type="ECO:0000313" key="2">
    <source>
        <dbReference type="Proteomes" id="UP000192596"/>
    </source>
</evidence>
<keyword evidence="2" id="KW-1185">Reference proteome</keyword>
<dbReference type="Proteomes" id="UP000192596">
    <property type="component" value="Unassembled WGS sequence"/>
</dbReference>
<reference evidence="2" key="1">
    <citation type="submission" date="2017-03" db="EMBL/GenBank/DDBJ databases">
        <title>Genomes of endolithic fungi from Antarctica.</title>
        <authorList>
            <person name="Coleine C."/>
            <person name="Masonjones S."/>
            <person name="Stajich J.E."/>
        </authorList>
    </citation>
    <scope>NUCLEOTIDE SEQUENCE [LARGE SCALE GENOMIC DNA]</scope>
    <source>
        <strain evidence="2">CCFEE 5527</strain>
    </source>
</reference>
<dbReference type="InParanoid" id="A0A1V8SB39"/>
<evidence type="ECO:0000313" key="1">
    <source>
        <dbReference type="EMBL" id="OQN96237.1"/>
    </source>
</evidence>
<protein>
    <submittedName>
        <fullName evidence="1">Uncharacterized protein</fullName>
    </submittedName>
</protein>
<gene>
    <name evidence="1" type="ORF">B0A48_17799</name>
</gene>
<name>A0A1V8SB39_9PEZI</name>
<sequence>MYGAVLILTSAMWRAAQHEADVVRAAGLPRPNLRHTYAFICHSPIDIPQPKIIVGRSASIDLATHQHMPLYHARMARREGDLDALNNYGKPWLTASSPFIDFDYPATDVEVNEDGFYVSQAGVRCVVELDSVKAWAAEKTRIKAAQ</sequence>
<dbReference type="AlphaFoldDB" id="A0A1V8SB39"/>
<proteinExistence type="predicted"/>
<accession>A0A1V8SB39</accession>
<organism evidence="1 2">
    <name type="scientific">Cryoendolithus antarcticus</name>
    <dbReference type="NCBI Taxonomy" id="1507870"/>
    <lineage>
        <taxon>Eukaryota</taxon>
        <taxon>Fungi</taxon>
        <taxon>Dikarya</taxon>
        <taxon>Ascomycota</taxon>
        <taxon>Pezizomycotina</taxon>
        <taxon>Dothideomycetes</taxon>
        <taxon>Dothideomycetidae</taxon>
        <taxon>Cladosporiales</taxon>
        <taxon>Cladosporiaceae</taxon>
        <taxon>Cryoendolithus</taxon>
    </lineage>
</organism>